<comment type="caution">
    <text evidence="1">The sequence shown here is derived from an EMBL/GenBank/DDBJ whole genome shotgun (WGS) entry which is preliminary data.</text>
</comment>
<evidence type="ECO:0000313" key="1">
    <source>
        <dbReference type="EMBL" id="KAI4370601.1"/>
    </source>
</evidence>
<keyword evidence="2" id="KW-1185">Reference proteome</keyword>
<gene>
    <name evidence="1" type="ORF">MLD38_018938</name>
</gene>
<proteinExistence type="predicted"/>
<sequence>MDCAVCTANTGEDVLNMWRGVRGGGANCGYGCNRSSVESEHDLAVLVSEFLENGGSDSVFCDLPYLASKISVYGNRLDQFEIDLQSLVHSYLLSISETDLLSDKFGPCSGNCLRFCLVKLLRRSGYDATVRSSKWTGDGKVPGGSIPSYAGDHEFVDVIKHCSLGASERLIIDMDFQSHFESLERWIHMKES</sequence>
<reference evidence="2" key="1">
    <citation type="journal article" date="2023" name="Front. Plant Sci.">
        <title>Chromosomal-level genome assembly of Melastoma candidum provides insights into trichome evolution.</title>
        <authorList>
            <person name="Zhong Y."/>
            <person name="Wu W."/>
            <person name="Sun C."/>
            <person name="Zou P."/>
            <person name="Liu Y."/>
            <person name="Dai S."/>
            <person name="Zhou R."/>
        </authorList>
    </citation>
    <scope>NUCLEOTIDE SEQUENCE [LARGE SCALE GENOMIC DNA]</scope>
</reference>
<organism evidence="1 2">
    <name type="scientific">Melastoma candidum</name>
    <dbReference type="NCBI Taxonomy" id="119954"/>
    <lineage>
        <taxon>Eukaryota</taxon>
        <taxon>Viridiplantae</taxon>
        <taxon>Streptophyta</taxon>
        <taxon>Embryophyta</taxon>
        <taxon>Tracheophyta</taxon>
        <taxon>Spermatophyta</taxon>
        <taxon>Magnoliopsida</taxon>
        <taxon>eudicotyledons</taxon>
        <taxon>Gunneridae</taxon>
        <taxon>Pentapetalae</taxon>
        <taxon>rosids</taxon>
        <taxon>malvids</taxon>
        <taxon>Myrtales</taxon>
        <taxon>Melastomataceae</taxon>
        <taxon>Melastomatoideae</taxon>
        <taxon>Melastomateae</taxon>
        <taxon>Melastoma</taxon>
    </lineage>
</organism>
<protein>
    <submittedName>
        <fullName evidence="1">Uncharacterized protein</fullName>
    </submittedName>
</protein>
<dbReference type="Proteomes" id="UP001057402">
    <property type="component" value="Chromosome 5"/>
</dbReference>
<dbReference type="EMBL" id="CM042884">
    <property type="protein sequence ID" value="KAI4370601.1"/>
    <property type="molecule type" value="Genomic_DNA"/>
</dbReference>
<evidence type="ECO:0000313" key="2">
    <source>
        <dbReference type="Proteomes" id="UP001057402"/>
    </source>
</evidence>
<accession>A0ACB9QX97</accession>
<name>A0ACB9QX97_9MYRT</name>